<dbReference type="PROSITE" id="PS50109">
    <property type="entry name" value="HIS_KIN"/>
    <property type="match status" value="1"/>
</dbReference>
<dbReference type="GO" id="GO:0004673">
    <property type="term" value="F:protein histidine kinase activity"/>
    <property type="evidence" value="ECO:0007669"/>
    <property type="project" value="UniProtKB-EC"/>
</dbReference>
<evidence type="ECO:0000313" key="11">
    <source>
        <dbReference type="EMBL" id="MBG6086295.1"/>
    </source>
</evidence>
<dbReference type="RefSeq" id="WP_231403607.1">
    <property type="nucleotide sequence ID" value="NZ_BAABES010000013.1"/>
</dbReference>
<evidence type="ECO:0000313" key="12">
    <source>
        <dbReference type="Proteomes" id="UP000614047"/>
    </source>
</evidence>
<dbReference type="AlphaFoldDB" id="A0A931DG79"/>
<evidence type="ECO:0000256" key="2">
    <source>
        <dbReference type="ARBA" id="ARBA00012438"/>
    </source>
</evidence>
<keyword evidence="5" id="KW-0812">Transmembrane</keyword>
<evidence type="ECO:0000256" key="4">
    <source>
        <dbReference type="ARBA" id="ARBA00022679"/>
    </source>
</evidence>
<evidence type="ECO:0000256" key="3">
    <source>
        <dbReference type="ARBA" id="ARBA00022553"/>
    </source>
</evidence>
<keyword evidence="7" id="KW-1133">Transmembrane helix</keyword>
<dbReference type="Proteomes" id="UP000614047">
    <property type="component" value="Unassembled WGS sequence"/>
</dbReference>
<sequence length="854" mass="92108">MLLSLTALWAFAAWVTAREGINLLWVSTLDSVVGPSDPMLVDLQAERRLTVIYLAGPTQQRRDALVAQRAKTDRTVAVVVKKAQAGSIKRAADDMLERRINETLVLLKRLPRDRQAIDTGSMNRDQAFDAYSAVNEANFRMYDAMATLDDEGFADTLRAQIATNRTWELLSREDALVAGMLTTGRLSSTDIQRINQTVGIRRYAFDRAMVDLRDTESRQYAELTSARKLTEVRLLEDTLLKSRPGQRPRVTAEQWRVTTEAALGQMRQIVQAAGDRLVDRATPIGAWVVIRLIMAGGLGLIAVIASITVSITTARALVRQLERLRGAAWELAEQRLPSVVERLGHGEKVDVAVEAPPLRFGDDEIGQVGKAFNFVQETAIRTAVEQAELRRGIRDVLLSLARRTQTLVHRQLSLLDQMERRRDIDPKQLEELFRLDHLATRMRRNAENLIVLSGAIPARGWRRSVPMVDVVRAAVGEVEDYTRVQVMPFGPIELTGRAVGDVTHLLAELIENAVSFSPPDTVVQIGGHLVASGFAIDIEDRGLGMTDEKLADLNSRIADPPEFNLQSSVQLGLFVVGKLAERYNLQVMLKRSAYGGTTAVVVIPRELVVEETGGRPRGEGSTGPRPVPAGTTTENGLAVRQPTMVGAGSPQDGQSGGLAPVPGQSTVPSLVAVPNPAPAPGPIRRAAGPGQADRNPEPAGTPLRSRSGTSTTGPLDPTAFGDSPGTRSPGDPVGAGPSGDDLDPAGSRATEPNDAGAGGAGRPDPATPEGLPPVPDIDSTPSGLPVRVPQANLAPPLRTDEPLTAQEPEPDEDQGRSPAEIQRIMGSYQRGTRRGRDEAARARGDNAAEGENDQ</sequence>
<proteinExistence type="predicted"/>
<dbReference type="EMBL" id="JADOUA010000001">
    <property type="protein sequence ID" value="MBG6086295.1"/>
    <property type="molecule type" value="Genomic_DNA"/>
</dbReference>
<feature type="compositionally biased region" description="Basic and acidic residues" evidence="8">
    <location>
        <begin position="834"/>
        <end position="846"/>
    </location>
</feature>
<dbReference type="Pfam" id="PF08376">
    <property type="entry name" value="NIT"/>
    <property type="match status" value="1"/>
</dbReference>
<reference evidence="11" key="1">
    <citation type="submission" date="2020-11" db="EMBL/GenBank/DDBJ databases">
        <title>Sequencing the genomes of 1000 actinobacteria strains.</title>
        <authorList>
            <person name="Klenk H.-P."/>
        </authorList>
    </citation>
    <scope>NUCLEOTIDE SEQUENCE</scope>
    <source>
        <strain evidence="11">DSM 43175</strain>
    </source>
</reference>
<evidence type="ECO:0000259" key="9">
    <source>
        <dbReference type="PROSITE" id="PS50109"/>
    </source>
</evidence>
<dbReference type="Gene3D" id="3.30.565.10">
    <property type="entry name" value="Histidine kinase-like ATPase, C-terminal domain"/>
    <property type="match status" value="1"/>
</dbReference>
<dbReference type="InterPro" id="IPR010910">
    <property type="entry name" value="Nitrate/nitrite_sensing_bac"/>
</dbReference>
<keyword evidence="3" id="KW-0597">Phosphoprotein</keyword>
<dbReference type="InterPro" id="IPR005467">
    <property type="entry name" value="His_kinase_dom"/>
</dbReference>
<comment type="catalytic activity">
    <reaction evidence="1">
        <text>ATP + protein L-histidine = ADP + protein N-phospho-L-histidine.</text>
        <dbReference type="EC" id="2.7.13.3"/>
    </reaction>
</comment>
<comment type="caution">
    <text evidence="11">The sequence shown here is derived from an EMBL/GenBank/DDBJ whole genome shotgun (WGS) entry which is preliminary data.</text>
</comment>
<dbReference type="PROSITE" id="PS50906">
    <property type="entry name" value="NIT"/>
    <property type="match status" value="1"/>
</dbReference>
<dbReference type="Gene3D" id="6.10.340.10">
    <property type="match status" value="1"/>
</dbReference>
<feature type="domain" description="Histidine kinase" evidence="9">
    <location>
        <begin position="502"/>
        <end position="607"/>
    </location>
</feature>
<feature type="compositionally biased region" description="Low complexity" evidence="8">
    <location>
        <begin position="682"/>
        <end position="692"/>
    </location>
</feature>
<dbReference type="Pfam" id="PF02518">
    <property type="entry name" value="HATPase_c"/>
    <property type="match status" value="1"/>
</dbReference>
<dbReference type="InterPro" id="IPR003594">
    <property type="entry name" value="HATPase_dom"/>
</dbReference>
<keyword evidence="6" id="KW-0418">Kinase</keyword>
<keyword evidence="7" id="KW-0472">Membrane</keyword>
<organism evidence="11 12">
    <name type="scientific">Actinomadura viridis</name>
    <dbReference type="NCBI Taxonomy" id="58110"/>
    <lineage>
        <taxon>Bacteria</taxon>
        <taxon>Bacillati</taxon>
        <taxon>Actinomycetota</taxon>
        <taxon>Actinomycetes</taxon>
        <taxon>Streptosporangiales</taxon>
        <taxon>Thermomonosporaceae</taxon>
        <taxon>Actinomadura</taxon>
    </lineage>
</organism>
<accession>A0A931DG79</accession>
<evidence type="ECO:0000256" key="8">
    <source>
        <dbReference type="SAM" id="MobiDB-lite"/>
    </source>
</evidence>
<dbReference type="SUPFAM" id="SSF55874">
    <property type="entry name" value="ATPase domain of HSP90 chaperone/DNA topoisomerase II/histidine kinase"/>
    <property type="match status" value="1"/>
</dbReference>
<dbReference type="PANTHER" id="PTHR45436:SF5">
    <property type="entry name" value="SENSOR HISTIDINE KINASE TRCS"/>
    <property type="match status" value="1"/>
</dbReference>
<evidence type="ECO:0000256" key="5">
    <source>
        <dbReference type="ARBA" id="ARBA00022692"/>
    </source>
</evidence>
<evidence type="ECO:0000256" key="6">
    <source>
        <dbReference type="ARBA" id="ARBA00022777"/>
    </source>
</evidence>
<dbReference type="InterPro" id="IPR013587">
    <property type="entry name" value="Nitrate/nitrite_sensing"/>
</dbReference>
<dbReference type="SMART" id="SM00387">
    <property type="entry name" value="HATPase_c"/>
    <property type="match status" value="1"/>
</dbReference>
<name>A0A931DG79_9ACTN</name>
<feature type="compositionally biased region" description="Polar residues" evidence="8">
    <location>
        <begin position="704"/>
        <end position="713"/>
    </location>
</feature>
<dbReference type="InterPro" id="IPR036890">
    <property type="entry name" value="HATPase_C_sf"/>
</dbReference>
<keyword evidence="12" id="KW-1185">Reference proteome</keyword>
<dbReference type="EC" id="2.7.13.3" evidence="2"/>
<dbReference type="GO" id="GO:0005886">
    <property type="term" value="C:plasma membrane"/>
    <property type="evidence" value="ECO:0007669"/>
    <property type="project" value="TreeGrafter"/>
</dbReference>
<evidence type="ECO:0000259" key="10">
    <source>
        <dbReference type="PROSITE" id="PS50906"/>
    </source>
</evidence>
<dbReference type="InterPro" id="IPR050428">
    <property type="entry name" value="TCS_sensor_his_kinase"/>
</dbReference>
<feature type="region of interest" description="Disordered" evidence="8">
    <location>
        <begin position="611"/>
        <end position="854"/>
    </location>
</feature>
<evidence type="ECO:0000256" key="7">
    <source>
        <dbReference type="ARBA" id="ARBA00022989"/>
    </source>
</evidence>
<dbReference type="PANTHER" id="PTHR45436">
    <property type="entry name" value="SENSOR HISTIDINE KINASE YKOH"/>
    <property type="match status" value="1"/>
</dbReference>
<dbReference type="GO" id="GO:0000160">
    <property type="term" value="P:phosphorelay signal transduction system"/>
    <property type="evidence" value="ECO:0007669"/>
    <property type="project" value="TreeGrafter"/>
</dbReference>
<protein>
    <recommendedName>
        <fullName evidence="2">histidine kinase</fullName>
        <ecNumber evidence="2">2.7.13.3</ecNumber>
    </recommendedName>
</protein>
<evidence type="ECO:0000256" key="1">
    <source>
        <dbReference type="ARBA" id="ARBA00000085"/>
    </source>
</evidence>
<feature type="domain" description="NIT" evidence="10">
    <location>
        <begin position="34"/>
        <end position="284"/>
    </location>
</feature>
<keyword evidence="4" id="KW-0808">Transferase</keyword>
<gene>
    <name evidence="11" type="ORF">IW256_000408</name>
</gene>